<dbReference type="PROSITE" id="PS00449">
    <property type="entry name" value="ATPASE_A"/>
    <property type="match status" value="1"/>
</dbReference>
<feature type="transmembrane region" description="Helical" evidence="11">
    <location>
        <begin position="151"/>
        <end position="170"/>
    </location>
</feature>
<evidence type="ECO:0000256" key="3">
    <source>
        <dbReference type="ARBA" id="ARBA00022448"/>
    </source>
</evidence>
<evidence type="ECO:0000256" key="8">
    <source>
        <dbReference type="ARBA" id="ARBA00023065"/>
    </source>
</evidence>
<feature type="transmembrane region" description="Helical" evidence="11">
    <location>
        <begin position="213"/>
        <end position="233"/>
    </location>
</feature>
<dbReference type="InterPro" id="IPR035908">
    <property type="entry name" value="F0_ATP_A_sf"/>
</dbReference>
<reference evidence="13" key="1">
    <citation type="journal article" date="2020" name="mSystems">
        <title>Genome- and Community-Level Interaction Insights into Carbon Utilization and Element Cycling Functions of Hydrothermarchaeota in Hydrothermal Sediment.</title>
        <authorList>
            <person name="Zhou Z."/>
            <person name="Liu Y."/>
            <person name="Xu W."/>
            <person name="Pan J."/>
            <person name="Luo Z.H."/>
            <person name="Li M."/>
        </authorList>
    </citation>
    <scope>NUCLEOTIDE SEQUENCE [LARGE SCALE GENOMIC DNA]</scope>
    <source>
        <strain evidence="13">SpSt-301</strain>
    </source>
</reference>
<comment type="caution">
    <text evidence="13">The sequence shown here is derived from an EMBL/GenBank/DDBJ whole genome shotgun (WGS) entry which is preliminary data.</text>
</comment>
<name>A0A7C1F3C3_9THEO</name>
<evidence type="ECO:0000256" key="12">
    <source>
        <dbReference type="RuleBase" id="RU000483"/>
    </source>
</evidence>
<dbReference type="Pfam" id="PF00119">
    <property type="entry name" value="ATP-synt_A"/>
    <property type="match status" value="1"/>
</dbReference>
<protein>
    <recommendedName>
        <fullName evidence="11 12">ATP synthase subunit a</fullName>
    </recommendedName>
    <alternativeName>
        <fullName evidence="11">ATP synthase F0 sector subunit a</fullName>
    </alternativeName>
    <alternativeName>
        <fullName evidence="11">F-ATPase subunit 6</fullName>
    </alternativeName>
</protein>
<keyword evidence="8 11" id="KW-0406">Ion transport</keyword>
<feature type="transmembrane region" description="Helical" evidence="11">
    <location>
        <begin position="65"/>
        <end position="83"/>
    </location>
</feature>
<dbReference type="GO" id="GO:0046933">
    <property type="term" value="F:proton-transporting ATP synthase activity, rotational mechanism"/>
    <property type="evidence" value="ECO:0007669"/>
    <property type="project" value="UniProtKB-UniRule"/>
</dbReference>
<keyword evidence="6 11" id="KW-0375">Hydrogen ion transport</keyword>
<evidence type="ECO:0000256" key="10">
    <source>
        <dbReference type="ARBA" id="ARBA00023310"/>
    </source>
</evidence>
<sequence length="270" mass="29773">MKGIKAKRVLLFGLLLLFVLFVASGCGEGFDLHKTEGQLNTWGFPMEPTVVNIAGYNVKLNLGTIYYTWIAMALTLLLCVAAARGCNIRTPSKLASMIEMIFDFLKGQLYDSMGEKKGRGLYPLILTYFIFILVCNLMGLVPTLVAPTGDINTTLGLALITFVLIYVWGLRYTGPKMFKHYVMPIPLLPIVEDFAKPVTLAFRLFGNMKGKHIMTVALLGLITGMAEYCGGFLASVVWLAFGIFVSAIQAFVFTVLSIAYISMVVSEDHH</sequence>
<dbReference type="PANTHER" id="PTHR42823:SF3">
    <property type="entry name" value="ATP SYNTHASE SUBUNIT A, CHLOROPLASTIC"/>
    <property type="match status" value="1"/>
</dbReference>
<dbReference type="GO" id="GO:0042777">
    <property type="term" value="P:proton motive force-driven plasma membrane ATP synthesis"/>
    <property type="evidence" value="ECO:0007669"/>
    <property type="project" value="TreeGrafter"/>
</dbReference>
<comment type="function">
    <text evidence="11 12">Key component of the proton channel; it plays a direct role in the translocation of protons across the membrane.</text>
</comment>
<dbReference type="NCBIfam" id="TIGR01131">
    <property type="entry name" value="ATP_synt_6_or_A"/>
    <property type="match status" value="1"/>
</dbReference>
<evidence type="ECO:0000256" key="2">
    <source>
        <dbReference type="ARBA" id="ARBA00006810"/>
    </source>
</evidence>
<keyword evidence="5 11" id="KW-0812">Transmembrane</keyword>
<keyword evidence="3 11" id="KW-0813">Transport</keyword>
<keyword evidence="10 11" id="KW-0066">ATP synthesis</keyword>
<dbReference type="InterPro" id="IPR000568">
    <property type="entry name" value="ATP_synth_F0_asu"/>
</dbReference>
<dbReference type="PRINTS" id="PR00123">
    <property type="entry name" value="ATPASEA"/>
</dbReference>
<dbReference type="PROSITE" id="PS51257">
    <property type="entry name" value="PROKAR_LIPOPROTEIN"/>
    <property type="match status" value="1"/>
</dbReference>
<keyword evidence="9 11" id="KW-0472">Membrane</keyword>
<evidence type="ECO:0000313" key="13">
    <source>
        <dbReference type="EMBL" id="HDW51344.1"/>
    </source>
</evidence>
<dbReference type="AlphaFoldDB" id="A0A7C1F3C3"/>
<comment type="subcellular location">
    <subcellularLocation>
        <location evidence="11 12">Cell membrane</location>
        <topology evidence="11 12">Multi-pass membrane protein</topology>
    </subcellularLocation>
    <subcellularLocation>
        <location evidence="1">Membrane</location>
        <topology evidence="1">Multi-pass membrane protein</topology>
    </subcellularLocation>
</comment>
<dbReference type="InterPro" id="IPR023011">
    <property type="entry name" value="ATP_synth_F0_asu_AS"/>
</dbReference>
<organism evidence="13">
    <name type="scientific">Ammonifex degensii</name>
    <dbReference type="NCBI Taxonomy" id="42838"/>
    <lineage>
        <taxon>Bacteria</taxon>
        <taxon>Bacillati</taxon>
        <taxon>Bacillota</taxon>
        <taxon>Clostridia</taxon>
        <taxon>Thermoanaerobacterales</taxon>
        <taxon>Thermoanaerobacteraceae</taxon>
        <taxon>Ammonifex</taxon>
    </lineage>
</organism>
<keyword evidence="7 11" id="KW-1133">Transmembrane helix</keyword>
<dbReference type="Gene3D" id="1.20.120.220">
    <property type="entry name" value="ATP synthase, F0 complex, subunit A"/>
    <property type="match status" value="1"/>
</dbReference>
<evidence type="ECO:0000256" key="4">
    <source>
        <dbReference type="ARBA" id="ARBA00022547"/>
    </source>
</evidence>
<dbReference type="GO" id="GO:0045259">
    <property type="term" value="C:proton-transporting ATP synthase complex"/>
    <property type="evidence" value="ECO:0007669"/>
    <property type="project" value="UniProtKB-KW"/>
</dbReference>
<keyword evidence="11" id="KW-1003">Cell membrane</keyword>
<gene>
    <name evidence="11 13" type="primary">atpB</name>
    <name evidence="13" type="ORF">ENQ35_01145</name>
</gene>
<dbReference type="PANTHER" id="PTHR42823">
    <property type="entry name" value="ATP SYNTHASE SUBUNIT A, CHLOROPLASTIC"/>
    <property type="match status" value="1"/>
</dbReference>
<dbReference type="CDD" id="cd00310">
    <property type="entry name" value="ATP-synt_Fo_a_6"/>
    <property type="match status" value="1"/>
</dbReference>
<dbReference type="EMBL" id="DSMV01000077">
    <property type="protein sequence ID" value="HDW51344.1"/>
    <property type="molecule type" value="Genomic_DNA"/>
</dbReference>
<evidence type="ECO:0000256" key="5">
    <source>
        <dbReference type="ARBA" id="ARBA00022692"/>
    </source>
</evidence>
<dbReference type="SUPFAM" id="SSF81336">
    <property type="entry name" value="F1F0 ATP synthase subunit A"/>
    <property type="match status" value="1"/>
</dbReference>
<evidence type="ECO:0000256" key="6">
    <source>
        <dbReference type="ARBA" id="ARBA00022781"/>
    </source>
</evidence>
<evidence type="ECO:0000256" key="9">
    <source>
        <dbReference type="ARBA" id="ARBA00023136"/>
    </source>
</evidence>
<accession>A0A7C1F3C3</accession>
<dbReference type="InterPro" id="IPR045082">
    <property type="entry name" value="ATP_syn_F0_a_bact/chloroplast"/>
</dbReference>
<comment type="similarity">
    <text evidence="2 11 12">Belongs to the ATPase A chain family.</text>
</comment>
<dbReference type="GO" id="GO:0005886">
    <property type="term" value="C:plasma membrane"/>
    <property type="evidence" value="ECO:0007669"/>
    <property type="project" value="UniProtKB-SubCell"/>
</dbReference>
<proteinExistence type="inferred from homology"/>
<keyword evidence="4 11" id="KW-0138">CF(0)</keyword>
<evidence type="ECO:0000256" key="7">
    <source>
        <dbReference type="ARBA" id="ARBA00022989"/>
    </source>
</evidence>
<dbReference type="HAMAP" id="MF_01393">
    <property type="entry name" value="ATP_synth_a_bact"/>
    <property type="match status" value="1"/>
</dbReference>
<evidence type="ECO:0000256" key="11">
    <source>
        <dbReference type="HAMAP-Rule" id="MF_01393"/>
    </source>
</evidence>
<feature type="transmembrane region" description="Helical" evidence="11">
    <location>
        <begin position="121"/>
        <end position="145"/>
    </location>
</feature>
<evidence type="ECO:0000256" key="1">
    <source>
        <dbReference type="ARBA" id="ARBA00004141"/>
    </source>
</evidence>
<feature type="transmembrane region" description="Helical" evidence="11">
    <location>
        <begin position="239"/>
        <end position="261"/>
    </location>
</feature>